<accession>M3UXL1</accession>
<dbReference type="STRING" id="410332.SAMN04488550_3976"/>
<name>M3UXL1_GORML</name>
<feature type="transmembrane region" description="Helical" evidence="1">
    <location>
        <begin position="59"/>
        <end position="79"/>
    </location>
</feature>
<keyword evidence="1" id="KW-1133">Transmembrane helix</keyword>
<keyword evidence="1" id="KW-0812">Transmembrane</keyword>
<dbReference type="Proteomes" id="UP000035009">
    <property type="component" value="Unassembled WGS sequence"/>
</dbReference>
<feature type="transmembrane region" description="Helical" evidence="1">
    <location>
        <begin position="20"/>
        <end position="47"/>
    </location>
</feature>
<evidence type="ECO:0000313" key="3">
    <source>
        <dbReference type="Proteomes" id="UP000035009"/>
    </source>
</evidence>
<dbReference type="OrthoDB" id="9969693at2"/>
<keyword evidence="1" id="KW-0472">Membrane</keyword>
<reference evidence="2 3" key="1">
    <citation type="submission" date="2013-02" db="EMBL/GenBank/DDBJ databases">
        <title>Whole genome shotgun sequence of Gordonia malaquae NBRC 108250.</title>
        <authorList>
            <person name="Yoshida I."/>
            <person name="Hosoyama A."/>
            <person name="Tsuchikane K."/>
            <person name="Ando Y."/>
            <person name="Baba S."/>
            <person name="Ohji S."/>
            <person name="Hamada M."/>
            <person name="Tamura T."/>
            <person name="Yamazoe A."/>
            <person name="Yamazaki S."/>
            <person name="Fujita N."/>
        </authorList>
    </citation>
    <scope>NUCLEOTIDE SEQUENCE [LARGE SCALE GENOMIC DNA]</scope>
    <source>
        <strain evidence="2 3">NBRC 108250</strain>
    </source>
</reference>
<comment type="caution">
    <text evidence="2">The sequence shown here is derived from an EMBL/GenBank/DDBJ whole genome shotgun (WGS) entry which is preliminary data.</text>
</comment>
<sequence>MKLDEADTAPVREIRRFRAVWTGVLAGSILVTVGVVAVAVVWAAPMWHHSPGDFPGEELRWFLVGAGVAVAVPVLVHVGARLRPSATFDRVDVAVTVVGVAALVAILIVTSDDRRAASTVQSLPGVVGAGRVLMFVCVLGVIIGLVNLLARRARVEHRSRHRLRRRFGAAFAASTALLATVAAVVAWPQGVSPTVDQATARGIGWVPQGFQNDVRRIDWHSTLRPAAWTSIAPAPIAGGFAVADDTSVTAFVGATQSWRIQFRRPVIGLWGPVVDASNTASPVVVQVRDLATRTLLTYGVDGETGRIDWVTDAVDDIKAGRFDDAGAMILTWSDDRSVSVGELSLADGAYAGRVSVPPTDRQCERPERFDFVDGAVALPVVCGHGPRTVDAYDYSTGKRVHTYTGRDFGAPDASVRVSASVGSVAALAVEDGDRRKTVFVASRGTAAPDGLPTGWTVTGLARSNDDWTITGVDPAGHAAVIYSNPVRRTRSTGSTQAVGDRFASAWTGFGDSLVTTVAYATPIEVDDRTSFPQVAPLTFVGPSIPGSGTLQPPPNVTMKTSPCRLTRDSTSSVFTVGGGVLIRCNGGSPESRELFLLR</sequence>
<dbReference type="EMBL" id="BAOP01000018">
    <property type="protein sequence ID" value="GAC80502.1"/>
    <property type="molecule type" value="Genomic_DNA"/>
</dbReference>
<organism evidence="2 3">
    <name type="scientific">Gordonia malaquae NBRC 108250</name>
    <dbReference type="NCBI Taxonomy" id="1223542"/>
    <lineage>
        <taxon>Bacteria</taxon>
        <taxon>Bacillati</taxon>
        <taxon>Actinomycetota</taxon>
        <taxon>Actinomycetes</taxon>
        <taxon>Mycobacteriales</taxon>
        <taxon>Gordoniaceae</taxon>
        <taxon>Gordonia</taxon>
    </lineage>
</organism>
<protein>
    <submittedName>
        <fullName evidence="2">Uncharacterized protein</fullName>
    </submittedName>
</protein>
<gene>
    <name evidence="2" type="ORF">GM1_018_00650</name>
</gene>
<feature type="transmembrane region" description="Helical" evidence="1">
    <location>
        <begin position="91"/>
        <end position="109"/>
    </location>
</feature>
<keyword evidence="3" id="KW-1185">Reference proteome</keyword>
<feature type="transmembrane region" description="Helical" evidence="1">
    <location>
        <begin position="169"/>
        <end position="187"/>
    </location>
</feature>
<evidence type="ECO:0000313" key="2">
    <source>
        <dbReference type="EMBL" id="GAC80502.1"/>
    </source>
</evidence>
<feature type="transmembrane region" description="Helical" evidence="1">
    <location>
        <begin position="129"/>
        <end position="149"/>
    </location>
</feature>
<dbReference type="RefSeq" id="WP_008379570.1">
    <property type="nucleotide sequence ID" value="NZ_BAOP01000018.1"/>
</dbReference>
<dbReference type="AlphaFoldDB" id="M3UXL1"/>
<evidence type="ECO:0000256" key="1">
    <source>
        <dbReference type="SAM" id="Phobius"/>
    </source>
</evidence>
<proteinExistence type="predicted"/>